<keyword evidence="3" id="KW-1185">Reference proteome</keyword>
<feature type="region of interest" description="Disordered" evidence="1">
    <location>
        <begin position="605"/>
        <end position="634"/>
    </location>
</feature>
<feature type="region of interest" description="Disordered" evidence="1">
    <location>
        <begin position="1114"/>
        <end position="1148"/>
    </location>
</feature>
<evidence type="ECO:0000256" key="1">
    <source>
        <dbReference type="SAM" id="MobiDB-lite"/>
    </source>
</evidence>
<feature type="region of interest" description="Disordered" evidence="1">
    <location>
        <begin position="678"/>
        <end position="697"/>
    </location>
</feature>
<sequence>MSEEVKIDARRKVTSVGNSWIICKSKSHPGYIYYFNTLTGEAAWNLSDAEIEKAKLRTKNLEPGAKPTKCPEPKDKPPQSISSEQFVRISEQQSSVTTYSNVANNNTSFSSPFNQMTGVLQNTPIRNPTIIEPISNFNTLNAYNLNSTQTVYNPKVWAVPYTQQILIGPGAAPVVNHSLGPINLNQLSSVSQPATSFIFNSFENGNPSNIVLSGAQTFYPRDFNHDQAISKKTAFTNNDLRQKLSFKKRFHKKSNIPGESGLQKANPRNTDIAAYNANKYEGIYSNGANTGMENRCVDSQLHEPPSKIDLEPLKSLAPSDSNLNAWFIVVDLEVLLQEFKFLTTLTDSDEKCHLMIPKRVMDDLKNYVSLTGNIQAKRIVRFLSQHIEIGYAFLAEEPKSGAEDDTLVEAIYKTCKELLDDQNHLVLLTNDDELITKCSSNINTFSIEEVKNFLKENPHKQVASSGPKKPFVVEELPYKHVASSGPKKPFVVDELPYKQVASSGAKKPFVLDELPYKQVASSGPKKPFVVDELPYKQVASSGPKKPFVLDELPYKHVASPGPKKPFVVDEIPHKPLASSGLKKPFMVDELLNKIKITVPNDGPQKISTISPVSVTKSDDIDNIPKTPTKQKNNPDKTEELITLKHTVDAGIQTDLEGVNASISMTTVVEEQHLNSDSNILPLNTKESNTENPSPLVPNILDKKREIKLKRSISHQPVANSVESQQKQFKWRRRRNTSHQCQANELIPSHNDQNMNTKNVESLETNASSNEISVMKLPDTILNDNKSKLGRVENKIADDSIESRESSIYAEPRNSTTKENITIDETSTSGIISNSESNVDADIDSNYSNSTNSVQQQLAYNRQPNTPMYEVDSVSMEQYLMTKCDEWISRFIQIMEEVLSQVLQQEPPFAHEAMPPPWTLHEATQCITIKFRGHHGIIAAANKLSKILFQVSDRKGKISMNMKPYQYMQMYSYGVHLLAAMKVATSCEDIEIAVDSLNKLIHDIRNPNIDSSTSDTFNDNRHDDISNNDVSAVNSDVVENTDDGSLYEQEMLPDCNQAEEPEKTKENPKKRKLSEEEDLRPVKFIRNFNVPFPIPKSFSVQKSVLNTVRSPVRTCEEELSTHSDKGKQANQPNVDNITEEDADSDVPTNQPSIIRQFTLCPKLEEKLKLNNKSKIYTHEKMNFNNFYGQYASEDFYSEVDSYEEQHNDVNENQTDEASQDTNEFDPKRFKDANSLLRDENSKKFKYIMRELLQEIKSALSQVQILCGHFYKKLKNPDQSIKLKCELRKLAERAQLHTIRLCRSLESMLDHETGDPSQSMSALLEQADINLRHVDANLLFEYRISIENCKDCADEFLRTIRNVVSEIKRNV</sequence>
<name>A0AAD8DSV2_MYTSE</name>
<feature type="region of interest" description="Disordered" evidence="1">
    <location>
        <begin position="58"/>
        <end position="84"/>
    </location>
</feature>
<gene>
    <name evidence="2" type="ORF">PYW07_016556</name>
</gene>
<evidence type="ECO:0000313" key="3">
    <source>
        <dbReference type="Proteomes" id="UP001231518"/>
    </source>
</evidence>
<comment type="caution">
    <text evidence="2">The sequence shown here is derived from an EMBL/GenBank/DDBJ whole genome shotgun (WGS) entry which is preliminary data.</text>
</comment>
<organism evidence="2 3">
    <name type="scientific">Mythimna separata</name>
    <name type="common">Oriental armyworm</name>
    <name type="synonym">Pseudaletia separata</name>
    <dbReference type="NCBI Taxonomy" id="271217"/>
    <lineage>
        <taxon>Eukaryota</taxon>
        <taxon>Metazoa</taxon>
        <taxon>Ecdysozoa</taxon>
        <taxon>Arthropoda</taxon>
        <taxon>Hexapoda</taxon>
        <taxon>Insecta</taxon>
        <taxon>Pterygota</taxon>
        <taxon>Neoptera</taxon>
        <taxon>Endopterygota</taxon>
        <taxon>Lepidoptera</taxon>
        <taxon>Glossata</taxon>
        <taxon>Ditrysia</taxon>
        <taxon>Noctuoidea</taxon>
        <taxon>Noctuidae</taxon>
        <taxon>Noctuinae</taxon>
        <taxon>Hadenini</taxon>
        <taxon>Mythimna</taxon>
    </lineage>
</organism>
<feature type="region of interest" description="Disordered" evidence="1">
    <location>
        <begin position="806"/>
        <end position="847"/>
    </location>
</feature>
<dbReference type="EMBL" id="JARGEI010000015">
    <property type="protein sequence ID" value="KAJ8719000.1"/>
    <property type="molecule type" value="Genomic_DNA"/>
</dbReference>
<feature type="compositionally biased region" description="Polar residues" evidence="1">
    <location>
        <begin position="713"/>
        <end position="727"/>
    </location>
</feature>
<protein>
    <submittedName>
        <fullName evidence="2">Uncharacterized protein</fullName>
    </submittedName>
</protein>
<dbReference type="Proteomes" id="UP001231518">
    <property type="component" value="Chromosome 8"/>
</dbReference>
<feature type="compositionally biased region" description="Polar residues" evidence="1">
    <location>
        <begin position="1007"/>
        <end position="1016"/>
    </location>
</feature>
<feature type="region of interest" description="Disordered" evidence="1">
    <location>
        <begin position="1043"/>
        <end position="1075"/>
    </location>
</feature>
<accession>A0AAD8DSV2</accession>
<reference evidence="2" key="1">
    <citation type="submission" date="2023-03" db="EMBL/GenBank/DDBJ databases">
        <title>Chromosome-level genomes of two armyworms, Mythimna separata and Mythimna loreyi, provide insights into the biosynthesis and reception of sex pheromones.</title>
        <authorList>
            <person name="Zhao H."/>
        </authorList>
    </citation>
    <scope>NUCLEOTIDE SEQUENCE</scope>
    <source>
        <strain evidence="2">BeijingLab</strain>
        <tissue evidence="2">Pupa</tissue>
    </source>
</reference>
<feature type="compositionally biased region" description="Polar residues" evidence="1">
    <location>
        <begin position="678"/>
        <end position="692"/>
    </location>
</feature>
<feature type="region of interest" description="Disordered" evidence="1">
    <location>
        <begin position="1007"/>
        <end position="1027"/>
    </location>
</feature>
<feature type="region of interest" description="Disordered" evidence="1">
    <location>
        <begin position="713"/>
        <end position="733"/>
    </location>
</feature>
<proteinExistence type="predicted"/>
<feature type="compositionally biased region" description="Basic and acidic residues" evidence="1">
    <location>
        <begin position="1114"/>
        <end position="1126"/>
    </location>
</feature>
<feature type="compositionally biased region" description="Polar residues" evidence="1">
    <location>
        <begin position="812"/>
        <end position="837"/>
    </location>
</feature>
<evidence type="ECO:0000313" key="2">
    <source>
        <dbReference type="EMBL" id="KAJ8719000.1"/>
    </source>
</evidence>
<feature type="region of interest" description="Disordered" evidence="1">
    <location>
        <begin position="1201"/>
        <end position="1225"/>
    </location>
</feature>
<feature type="compositionally biased region" description="Polar residues" evidence="1">
    <location>
        <begin position="605"/>
        <end position="615"/>
    </location>
</feature>